<proteinExistence type="predicted"/>
<sequence length="53" mass="5945">HLSLQGAVLIRWFPQVRSSCESLLEETLVKLGVEVLDCQTDSGERLSCARGKW</sequence>
<dbReference type="AlphaFoldDB" id="A0A1A8JGC6"/>
<evidence type="ECO:0000313" key="1">
    <source>
        <dbReference type="EMBL" id="SBR08809.1"/>
    </source>
</evidence>
<dbReference type="EMBL" id="HAED01022056">
    <property type="protein sequence ID" value="SBR08809.1"/>
    <property type="molecule type" value="Transcribed_RNA"/>
</dbReference>
<name>A0A1A8JGC6_NOTKU</name>
<reference evidence="1" key="2">
    <citation type="submission" date="2016-06" db="EMBL/GenBank/DDBJ databases">
        <title>The genome of a short-lived fish provides insights into sex chromosome evolution and the genetic control of aging.</title>
        <authorList>
            <person name="Reichwald K."/>
            <person name="Felder M."/>
            <person name="Petzold A."/>
            <person name="Koch P."/>
            <person name="Groth M."/>
            <person name="Platzer M."/>
        </authorList>
    </citation>
    <scope>NUCLEOTIDE SEQUENCE</scope>
    <source>
        <tissue evidence="1">Brain</tissue>
    </source>
</reference>
<protein>
    <submittedName>
        <fullName evidence="1">Brambleberry</fullName>
    </submittedName>
</protein>
<feature type="non-terminal residue" evidence="1">
    <location>
        <position position="1"/>
    </location>
</feature>
<accession>A0A1A8JGC6</accession>
<organism evidence="1">
    <name type="scientific">Nothobranchius kuhntae</name>
    <name type="common">Beira killifish</name>
    <dbReference type="NCBI Taxonomy" id="321403"/>
    <lineage>
        <taxon>Eukaryota</taxon>
        <taxon>Metazoa</taxon>
        <taxon>Chordata</taxon>
        <taxon>Craniata</taxon>
        <taxon>Vertebrata</taxon>
        <taxon>Euteleostomi</taxon>
        <taxon>Actinopterygii</taxon>
        <taxon>Neopterygii</taxon>
        <taxon>Teleostei</taxon>
        <taxon>Neoteleostei</taxon>
        <taxon>Acanthomorphata</taxon>
        <taxon>Ovalentaria</taxon>
        <taxon>Atherinomorphae</taxon>
        <taxon>Cyprinodontiformes</taxon>
        <taxon>Nothobranchiidae</taxon>
        <taxon>Nothobranchius</taxon>
    </lineage>
</organism>
<gene>
    <name evidence="1" type="primary">BMB</name>
</gene>
<feature type="non-terminal residue" evidence="1">
    <location>
        <position position="53"/>
    </location>
</feature>
<reference evidence="1" key="1">
    <citation type="submission" date="2016-05" db="EMBL/GenBank/DDBJ databases">
        <authorList>
            <person name="Lavstsen T."/>
            <person name="Jespersen J.S."/>
        </authorList>
    </citation>
    <scope>NUCLEOTIDE SEQUENCE</scope>
    <source>
        <tissue evidence="1">Brain</tissue>
    </source>
</reference>